<dbReference type="Proteomes" id="UP000819052">
    <property type="component" value="Unassembled WGS sequence"/>
</dbReference>
<sequence>MSTHGKPKSGAAIDALELLKADHEKVKSLFLEFESLRENDNDDDERKFELVDEICYELTLHSMIEEEIFYPMLRSVIDDGDLMDEADVEHGGMRDLISQLEVMYPGDDHFDATVTVLGEEMAHHIDKEERDIFDVALESLLDLGELGERLAARKEELDDDLTAPPTPIDAMEPHNNARRTPRPPD</sequence>
<feature type="region of interest" description="Disordered" evidence="1">
    <location>
        <begin position="154"/>
        <end position="185"/>
    </location>
</feature>
<proteinExistence type="predicted"/>
<organism evidence="3 4">
    <name type="scientific">Massilia aquatica</name>
    <dbReference type="NCBI Taxonomy" id="2609000"/>
    <lineage>
        <taxon>Bacteria</taxon>
        <taxon>Pseudomonadati</taxon>
        <taxon>Pseudomonadota</taxon>
        <taxon>Betaproteobacteria</taxon>
        <taxon>Burkholderiales</taxon>
        <taxon>Oxalobacteraceae</taxon>
        <taxon>Telluria group</taxon>
        <taxon>Massilia</taxon>
    </lineage>
</organism>
<dbReference type="EMBL" id="VVIW01000010">
    <property type="protein sequence ID" value="NHZ42100.1"/>
    <property type="molecule type" value="Genomic_DNA"/>
</dbReference>
<name>A0ABX0MAU6_9BURK</name>
<reference evidence="3 4" key="1">
    <citation type="submission" date="2019-09" db="EMBL/GenBank/DDBJ databases">
        <title>Taxonomy of Antarctic Massilia spp.: description of Massilia rubra sp. nov., Massilia aquatica sp. nov., Massilia mucilaginosa sp. nov., Massilia frigida sp. nov. isolated from streams, lakes and regoliths.</title>
        <authorList>
            <person name="Holochova P."/>
            <person name="Sedlacek I."/>
            <person name="Kralova S."/>
            <person name="Maslanova I."/>
            <person name="Busse H.-J."/>
            <person name="Stankova E."/>
            <person name="Vrbovska V."/>
            <person name="Kovarovic V."/>
            <person name="Bartak M."/>
            <person name="Svec P."/>
            <person name="Pantucek R."/>
        </authorList>
    </citation>
    <scope>NUCLEOTIDE SEQUENCE [LARGE SCALE GENOMIC DNA]</scope>
    <source>
        <strain evidence="3 4">CCM 8693</strain>
    </source>
</reference>
<accession>A0ABX0MAU6</accession>
<evidence type="ECO:0000313" key="4">
    <source>
        <dbReference type="Proteomes" id="UP000819052"/>
    </source>
</evidence>
<dbReference type="InterPro" id="IPR012312">
    <property type="entry name" value="Hemerythrin-like"/>
</dbReference>
<keyword evidence="4" id="KW-1185">Reference proteome</keyword>
<feature type="compositionally biased region" description="Basic residues" evidence="1">
    <location>
        <begin position="176"/>
        <end position="185"/>
    </location>
</feature>
<dbReference type="PANTHER" id="PTHR35585">
    <property type="entry name" value="HHE DOMAIN PROTEIN (AFU_ORTHOLOGUE AFUA_4G00730)"/>
    <property type="match status" value="1"/>
</dbReference>
<dbReference type="Pfam" id="PF01814">
    <property type="entry name" value="Hemerythrin"/>
    <property type="match status" value="1"/>
</dbReference>
<comment type="caution">
    <text evidence="3">The sequence shown here is derived from an EMBL/GenBank/DDBJ whole genome shotgun (WGS) entry which is preliminary data.</text>
</comment>
<dbReference type="RefSeq" id="WP_167077840.1">
    <property type="nucleotide sequence ID" value="NZ_VVIW01000010.1"/>
</dbReference>
<protein>
    <submittedName>
        <fullName evidence="3">Hemerythrin domain-containing protein</fullName>
    </submittedName>
</protein>
<feature type="domain" description="Hemerythrin-like" evidence="2">
    <location>
        <begin position="15"/>
        <end position="134"/>
    </location>
</feature>
<dbReference type="CDD" id="cd12108">
    <property type="entry name" value="Hr-like"/>
    <property type="match status" value="1"/>
</dbReference>
<evidence type="ECO:0000259" key="2">
    <source>
        <dbReference type="Pfam" id="PF01814"/>
    </source>
</evidence>
<dbReference type="Gene3D" id="1.20.120.520">
    <property type="entry name" value="nmb1532 protein domain like"/>
    <property type="match status" value="1"/>
</dbReference>
<gene>
    <name evidence="3" type="ORF">F1609_18275</name>
</gene>
<evidence type="ECO:0000256" key="1">
    <source>
        <dbReference type="SAM" id="MobiDB-lite"/>
    </source>
</evidence>
<evidence type="ECO:0000313" key="3">
    <source>
        <dbReference type="EMBL" id="NHZ42100.1"/>
    </source>
</evidence>
<dbReference type="PANTHER" id="PTHR35585:SF1">
    <property type="entry name" value="HHE DOMAIN PROTEIN (AFU_ORTHOLOGUE AFUA_4G00730)"/>
    <property type="match status" value="1"/>
</dbReference>